<dbReference type="SUPFAM" id="SSF50156">
    <property type="entry name" value="PDZ domain-like"/>
    <property type="match status" value="1"/>
</dbReference>
<evidence type="ECO:0000256" key="3">
    <source>
        <dbReference type="ARBA" id="ARBA00022475"/>
    </source>
</evidence>
<evidence type="ECO:0000256" key="4">
    <source>
        <dbReference type="ARBA" id="ARBA00022519"/>
    </source>
</evidence>
<dbReference type="Gene3D" id="2.30.30.830">
    <property type="match status" value="1"/>
</dbReference>
<dbReference type="InterPro" id="IPR001478">
    <property type="entry name" value="PDZ"/>
</dbReference>
<dbReference type="Pfam" id="PF13180">
    <property type="entry name" value="PDZ_2"/>
    <property type="match status" value="1"/>
</dbReference>
<organism evidence="12 13">
    <name type="scientific">Acinetobacter johnsonii SH046</name>
    <dbReference type="NCBI Taxonomy" id="575586"/>
    <lineage>
        <taxon>Bacteria</taxon>
        <taxon>Pseudomonadati</taxon>
        <taxon>Pseudomonadota</taxon>
        <taxon>Gammaproteobacteria</taxon>
        <taxon>Moraxellales</taxon>
        <taxon>Moraxellaceae</taxon>
        <taxon>Acinetobacter</taxon>
    </lineage>
</organism>
<keyword evidence="5 9" id="KW-0812">Transmembrane</keyword>
<protein>
    <submittedName>
        <fullName evidence="12">Putative general secretion pathway protein C</fullName>
    </submittedName>
</protein>
<gene>
    <name evidence="12" type="ORF">HMPREF0016_01941</name>
</gene>
<keyword evidence="8 9" id="KW-0472">Membrane</keyword>
<dbReference type="EMBL" id="GG704966">
    <property type="protein sequence ID" value="EEY96223.1"/>
    <property type="molecule type" value="Genomic_DNA"/>
</dbReference>
<evidence type="ECO:0000256" key="6">
    <source>
        <dbReference type="ARBA" id="ARBA00022927"/>
    </source>
</evidence>
<accession>D0SDL8</accession>
<dbReference type="InterPro" id="IPR024961">
    <property type="entry name" value="T2SS_GspC_N"/>
</dbReference>
<feature type="domain" description="PDZ" evidence="11">
    <location>
        <begin position="196"/>
        <end position="270"/>
    </location>
</feature>
<proteinExistence type="predicted"/>
<dbReference type="Gene3D" id="2.30.42.10">
    <property type="match status" value="1"/>
</dbReference>
<evidence type="ECO:0000256" key="1">
    <source>
        <dbReference type="ARBA" id="ARBA00004533"/>
    </source>
</evidence>
<feature type="domain" description="Type II secretion system protein GspC N-terminal" evidence="10">
    <location>
        <begin position="26"/>
        <end position="148"/>
    </location>
</feature>
<keyword evidence="2" id="KW-0813">Transport</keyword>
<dbReference type="HOGENOM" id="CLU_992594_0_0_6"/>
<keyword evidence="3" id="KW-1003">Cell membrane</keyword>
<evidence type="ECO:0000256" key="8">
    <source>
        <dbReference type="ARBA" id="ARBA00023136"/>
    </source>
</evidence>
<evidence type="ECO:0000256" key="7">
    <source>
        <dbReference type="ARBA" id="ARBA00022989"/>
    </source>
</evidence>
<reference evidence="13" key="1">
    <citation type="journal article" date="2012" name="PLoS ONE">
        <title>The success of Acinetobacter species; genetic, metabolic and virulence attributes.</title>
        <authorList>
            <person name="Peleg A.Y."/>
            <person name="de Breij A."/>
            <person name="Adams M.D."/>
            <person name="Cerqueira G.M."/>
            <person name="Mocali S."/>
            <person name="Galardini M."/>
            <person name="Nibbering P.H."/>
            <person name="Earl A.M."/>
            <person name="Ward D.V."/>
            <person name="Paterson D.L."/>
            <person name="Seifert H."/>
            <person name="Dijkshoorn L."/>
        </authorList>
    </citation>
    <scope>NUCLEOTIDE SEQUENCE [LARGE SCALE GENOMIC DNA]</scope>
    <source>
        <strain evidence="13">SH046</strain>
    </source>
</reference>
<evidence type="ECO:0000256" key="2">
    <source>
        <dbReference type="ARBA" id="ARBA00022448"/>
    </source>
</evidence>
<evidence type="ECO:0000256" key="9">
    <source>
        <dbReference type="SAM" id="Phobius"/>
    </source>
</evidence>
<dbReference type="GO" id="GO:0015031">
    <property type="term" value="P:protein transport"/>
    <property type="evidence" value="ECO:0007669"/>
    <property type="project" value="UniProtKB-KW"/>
</dbReference>
<dbReference type="AlphaFoldDB" id="D0SDL8"/>
<sequence>MMGFDLQKLPELNLKQFERIAPLCLMLLILALCWKLAGLFWLWVAPPQVMQMPRVELGSQQPQVPNITNFALFAEQSKNPADDQLNLQLQGVVVGQPSQFSSAVIKANNVAERYRVGENIEGSAYYLSEVYWDRAILKNNSGQTRELFFQGIDNLDQQIVPPATAPVVAPAVSQEQQALGQAVQNLQQDREQYLKDLGVNTNNTGQGYQVTEQTPAALRSRLGLQAGDQIMSLNGQTIGQGQNDAQLLERARREGQVKIEVKRGDRIITVQQNFQ</sequence>
<evidence type="ECO:0000259" key="10">
    <source>
        <dbReference type="Pfam" id="PF11356"/>
    </source>
</evidence>
<evidence type="ECO:0000259" key="11">
    <source>
        <dbReference type="Pfam" id="PF13180"/>
    </source>
</evidence>
<evidence type="ECO:0000313" key="12">
    <source>
        <dbReference type="EMBL" id="EEY96223.1"/>
    </source>
</evidence>
<dbReference type="Proteomes" id="UP000012047">
    <property type="component" value="Unassembled WGS sequence"/>
</dbReference>
<keyword evidence="7 9" id="KW-1133">Transmembrane helix</keyword>
<dbReference type="GO" id="GO:0005886">
    <property type="term" value="C:plasma membrane"/>
    <property type="evidence" value="ECO:0007669"/>
    <property type="project" value="UniProtKB-SubCell"/>
</dbReference>
<keyword evidence="6" id="KW-0653">Protein transport</keyword>
<feature type="transmembrane region" description="Helical" evidence="9">
    <location>
        <begin position="20"/>
        <end position="44"/>
    </location>
</feature>
<name>D0SDL8_ACIJO</name>
<keyword evidence="4" id="KW-0997">Cell inner membrane</keyword>
<dbReference type="InterPro" id="IPR036034">
    <property type="entry name" value="PDZ_sf"/>
</dbReference>
<dbReference type="eggNOG" id="COG3031">
    <property type="taxonomic scope" value="Bacteria"/>
</dbReference>
<evidence type="ECO:0000313" key="13">
    <source>
        <dbReference type="Proteomes" id="UP000012047"/>
    </source>
</evidence>
<comment type="subcellular location">
    <subcellularLocation>
        <location evidence="1">Cell inner membrane</location>
    </subcellularLocation>
</comment>
<dbReference type="Pfam" id="PF11356">
    <property type="entry name" value="T2SSC"/>
    <property type="match status" value="1"/>
</dbReference>
<evidence type="ECO:0000256" key="5">
    <source>
        <dbReference type="ARBA" id="ARBA00022692"/>
    </source>
</evidence>